<dbReference type="InterPro" id="IPR013520">
    <property type="entry name" value="Ribonucl_H"/>
</dbReference>
<dbReference type="NCBIfam" id="TIGR00573">
    <property type="entry name" value="dnaq"/>
    <property type="match status" value="1"/>
</dbReference>
<dbReference type="SMART" id="SM00479">
    <property type="entry name" value="EXOIII"/>
    <property type="match status" value="1"/>
</dbReference>
<keyword evidence="1" id="KW-0269">Exonuclease</keyword>
<dbReference type="PATRIC" id="fig|1469144.10.peg.2930"/>
<dbReference type="InterPro" id="IPR006054">
    <property type="entry name" value="DnaQ"/>
</dbReference>
<proteinExistence type="predicted"/>
<dbReference type="NCBIfam" id="NF005907">
    <property type="entry name" value="PRK07883.1-5"/>
    <property type="match status" value="1"/>
</dbReference>
<dbReference type="InterPro" id="IPR036397">
    <property type="entry name" value="RNaseH_sf"/>
</dbReference>
<gene>
    <name evidence="3" type="ORF">LI90_2708</name>
</gene>
<dbReference type="EMBL" id="LAXD01000001">
    <property type="protein sequence ID" value="KWX01676.1"/>
    <property type="molecule type" value="Genomic_DNA"/>
</dbReference>
<dbReference type="InterPro" id="IPR035901">
    <property type="entry name" value="GIY-YIG_endonuc_sf"/>
</dbReference>
<dbReference type="NCBIfam" id="NF005905">
    <property type="entry name" value="PRK07883.1-3"/>
    <property type="match status" value="1"/>
</dbReference>
<dbReference type="GO" id="GO:0006289">
    <property type="term" value="P:nucleotide-excision repair"/>
    <property type="evidence" value="ECO:0007669"/>
    <property type="project" value="InterPro"/>
</dbReference>
<dbReference type="SMART" id="SM00465">
    <property type="entry name" value="GIYc"/>
    <property type="match status" value="1"/>
</dbReference>
<keyword evidence="4" id="KW-1185">Reference proteome</keyword>
<dbReference type="GO" id="GO:0003887">
    <property type="term" value="F:DNA-directed DNA polymerase activity"/>
    <property type="evidence" value="ECO:0007669"/>
    <property type="project" value="InterPro"/>
</dbReference>
<dbReference type="CDD" id="cd10434">
    <property type="entry name" value="GIY-YIG_UvrC_Cho"/>
    <property type="match status" value="1"/>
</dbReference>
<dbReference type="InterPro" id="IPR012337">
    <property type="entry name" value="RNaseH-like_sf"/>
</dbReference>
<evidence type="ECO:0000256" key="1">
    <source>
        <dbReference type="ARBA" id="ARBA00022839"/>
    </source>
</evidence>
<evidence type="ECO:0000313" key="4">
    <source>
        <dbReference type="Proteomes" id="UP000070188"/>
    </source>
</evidence>
<dbReference type="GO" id="GO:0003677">
    <property type="term" value="F:DNA binding"/>
    <property type="evidence" value="ECO:0007669"/>
    <property type="project" value="InterPro"/>
</dbReference>
<dbReference type="PROSITE" id="PS50164">
    <property type="entry name" value="GIY_YIG"/>
    <property type="match status" value="1"/>
</dbReference>
<sequence length="586" mass="63936">MGTRLEGGQRMTTAHHRVPRAVQGTFDELGPPLHEVTFVVVDLETTGNSPPGAGITEIGAVKVRGGQVLGEFHTLVDPGTPIPPFITVLTGITDQMVAGAPGIADVLPRFLEFAGGSVLVAHNAPFDVGFLKHACAQHGYAWPGSPVLDTVQLARKLLTRDEVPNYKLATLARYFRSASVPAHRALADARATVDVLHGLFERVAGFGVQTLDELIEFSAAVSSEQRRKRYLADGLPQAPGVYLFTDERGEVLYVGKSSNLRNRVRQYFTGSENRPRIREMIALAERVVPIVCATPLEAEVRELRLIAEHKPRYNRRSRFPERALWVKLTVEPFPRLSIVRRVATDGATYLGPFPGRRLAEQAIHAVHEAFPLRQCTLRLRPGRPVSPCALAGMGRCNAPCAGQESPQEYARHVAAVREAMTGDIRPLVERLLGRIERLSAAQRYEEAATHRDRLAVFVRAAARMQRVAALSGCRQLVAAAPAFDGGWEIAVVRYGRLAGATRVPPGAAPGPYLDAVLATAETVLPGPGPTPAASVEETECVLRWLEQPGVRLIEVDGTWCSPVHGAGSRWEWLRNAYATPFQPSRD</sequence>
<feature type="domain" description="GIY-YIG" evidence="2">
    <location>
        <begin position="237"/>
        <end position="315"/>
    </location>
</feature>
<dbReference type="Gene3D" id="3.30.420.10">
    <property type="entry name" value="Ribonuclease H-like superfamily/Ribonuclease H"/>
    <property type="match status" value="1"/>
</dbReference>
<dbReference type="SUPFAM" id="SSF53098">
    <property type="entry name" value="Ribonuclease H-like"/>
    <property type="match status" value="1"/>
</dbReference>
<dbReference type="SUPFAM" id="SSF82771">
    <property type="entry name" value="GIY-YIG endonuclease"/>
    <property type="match status" value="1"/>
</dbReference>
<dbReference type="Pfam" id="PF01541">
    <property type="entry name" value="GIY-YIG"/>
    <property type="match status" value="1"/>
</dbReference>
<reference evidence="4" key="1">
    <citation type="submission" date="2015-04" db="EMBL/GenBank/DDBJ databases">
        <title>Physiological reanalysis, assessment of diazotrophy, and genome sequences of multiple isolates of Streptomyces thermoautotrophicus.</title>
        <authorList>
            <person name="MacKellar D.C."/>
            <person name="Lieber L."/>
            <person name="Norman J."/>
            <person name="Bolger A."/>
            <person name="Tobin C."/>
            <person name="Murray J.W."/>
            <person name="Chang R."/>
            <person name="Ford T."/>
            <person name="Nguyen P.Q."/>
            <person name="Woodward J."/>
            <person name="Permingeat H."/>
            <person name="Joshi N.S."/>
            <person name="Silver P.A."/>
            <person name="Usadel B."/>
            <person name="Rutherford A.W."/>
            <person name="Friesen M."/>
            <person name="Prell J."/>
        </authorList>
    </citation>
    <scope>NUCLEOTIDE SEQUENCE [LARGE SCALE GENOMIC DNA]</scope>
    <source>
        <strain evidence="4">H1</strain>
    </source>
</reference>
<dbReference type="Proteomes" id="UP000070188">
    <property type="component" value="Unassembled WGS sequence"/>
</dbReference>
<dbReference type="PANTHER" id="PTHR30562:SF1">
    <property type="entry name" value="UVRABC SYSTEM PROTEIN C"/>
    <property type="match status" value="1"/>
</dbReference>
<name>A0A132MVB0_9ACTN</name>
<protein>
    <submittedName>
        <fullName evidence="3">DNA polymerase III</fullName>
    </submittedName>
</protein>
<dbReference type="FunFam" id="3.30.420.10:FF:000045">
    <property type="entry name" value="3'-5' exonuclease DinG"/>
    <property type="match status" value="1"/>
</dbReference>
<keyword evidence="1" id="KW-0540">Nuclease</keyword>
<dbReference type="CDD" id="cd06127">
    <property type="entry name" value="DEDDh"/>
    <property type="match status" value="1"/>
</dbReference>
<dbReference type="STRING" id="1469144.LI90_2708"/>
<dbReference type="GO" id="GO:0004527">
    <property type="term" value="F:exonuclease activity"/>
    <property type="evidence" value="ECO:0007669"/>
    <property type="project" value="UniProtKB-KW"/>
</dbReference>
<dbReference type="Pfam" id="PF00929">
    <property type="entry name" value="RNase_T"/>
    <property type="match status" value="1"/>
</dbReference>
<dbReference type="InterPro" id="IPR047296">
    <property type="entry name" value="GIY-YIG_UvrC_Cho"/>
</dbReference>
<dbReference type="InterPro" id="IPR000305">
    <property type="entry name" value="GIY-YIG_endonuc"/>
</dbReference>
<dbReference type="GO" id="GO:0006260">
    <property type="term" value="P:DNA replication"/>
    <property type="evidence" value="ECO:0007669"/>
    <property type="project" value="InterPro"/>
</dbReference>
<keyword evidence="1" id="KW-0378">Hydrolase</keyword>
<dbReference type="Gene3D" id="3.40.1440.10">
    <property type="entry name" value="GIY-YIG endonuclease"/>
    <property type="match status" value="1"/>
</dbReference>
<evidence type="ECO:0000259" key="2">
    <source>
        <dbReference type="PROSITE" id="PS50164"/>
    </source>
</evidence>
<evidence type="ECO:0000313" key="3">
    <source>
        <dbReference type="EMBL" id="KWX01676.1"/>
    </source>
</evidence>
<accession>A0A132MVB0</accession>
<comment type="caution">
    <text evidence="3">The sequence shown here is derived from an EMBL/GenBank/DDBJ whole genome shotgun (WGS) entry which is preliminary data.</text>
</comment>
<dbReference type="PANTHER" id="PTHR30562">
    <property type="entry name" value="UVRC/OXIDOREDUCTASE"/>
    <property type="match status" value="1"/>
</dbReference>
<dbReference type="AlphaFoldDB" id="A0A132MVB0"/>
<dbReference type="InterPro" id="IPR050066">
    <property type="entry name" value="UvrABC_protein_C"/>
</dbReference>
<organism evidence="3 4">
    <name type="scientific">Carbonactinospora thermoautotrophica</name>
    <dbReference type="NCBI Taxonomy" id="1469144"/>
    <lineage>
        <taxon>Bacteria</taxon>
        <taxon>Bacillati</taxon>
        <taxon>Actinomycetota</taxon>
        <taxon>Actinomycetes</taxon>
        <taxon>Kitasatosporales</taxon>
        <taxon>Carbonactinosporaceae</taxon>
        <taxon>Carbonactinospora</taxon>
    </lineage>
</organism>
<dbReference type="GO" id="GO:0009380">
    <property type="term" value="C:excinuclease repair complex"/>
    <property type="evidence" value="ECO:0007669"/>
    <property type="project" value="TreeGrafter"/>
</dbReference>